<protein>
    <submittedName>
        <fullName evidence="1">SMI1/KNR4 family protein</fullName>
    </submittedName>
</protein>
<organism evidence="1 2">
    <name type="scientific">Hymenobacter lucidus</name>
    <dbReference type="NCBI Taxonomy" id="2880930"/>
    <lineage>
        <taxon>Bacteria</taxon>
        <taxon>Pseudomonadati</taxon>
        <taxon>Bacteroidota</taxon>
        <taxon>Cytophagia</taxon>
        <taxon>Cytophagales</taxon>
        <taxon>Hymenobacteraceae</taxon>
        <taxon>Hymenobacter</taxon>
    </lineage>
</organism>
<dbReference type="Proteomes" id="UP001165296">
    <property type="component" value="Unassembled WGS sequence"/>
</dbReference>
<comment type="caution">
    <text evidence="1">The sequence shown here is derived from an EMBL/GenBank/DDBJ whole genome shotgun (WGS) entry which is preliminary data.</text>
</comment>
<sequence>MTIDNNLSELRKHLGSFTIINELPEHLFVPVEWHPFIKASAKESIKHIVDIWSKHYRQEFSVLLETFEKHLTSVQVIEVNKSVALLYIFKNPKGQYVNYIGHAPLMPYQIPEAIQKFPLPDNFLGFYTRIHNGWYEIESGAMGPMPLEEIFPLSDMEWGILDEISIDYSLDKVLAVFSNSAGGYLCWNFNTDEPSGLVWWDDEEPDFVDFWDILDEWAAMGINEY</sequence>
<gene>
    <name evidence="1" type="ORF">LGH74_15475</name>
</gene>
<reference evidence="1" key="1">
    <citation type="submission" date="2021-10" db="EMBL/GenBank/DDBJ databases">
        <authorList>
            <person name="Dean J.D."/>
            <person name="Kim M.K."/>
            <person name="Newey C.N."/>
            <person name="Stoker T.S."/>
            <person name="Thompson D.W."/>
            <person name="Grose J.H."/>
        </authorList>
    </citation>
    <scope>NUCLEOTIDE SEQUENCE</scope>
    <source>
        <strain evidence="1">BT178</strain>
    </source>
</reference>
<dbReference type="EMBL" id="JAJADR010000004">
    <property type="protein sequence ID" value="MCB2409393.1"/>
    <property type="molecule type" value="Genomic_DNA"/>
</dbReference>
<keyword evidence="2" id="KW-1185">Reference proteome</keyword>
<evidence type="ECO:0000313" key="2">
    <source>
        <dbReference type="Proteomes" id="UP001165296"/>
    </source>
</evidence>
<dbReference type="InterPro" id="IPR037883">
    <property type="entry name" value="Knr4/Smi1-like_sf"/>
</dbReference>
<evidence type="ECO:0000313" key="1">
    <source>
        <dbReference type="EMBL" id="MCB2409393.1"/>
    </source>
</evidence>
<dbReference type="RefSeq" id="WP_226177026.1">
    <property type="nucleotide sequence ID" value="NZ_JAJADR010000004.1"/>
</dbReference>
<accession>A0ABS8ATT7</accession>
<name>A0ABS8ATT7_9BACT</name>
<dbReference type="SUPFAM" id="SSF160631">
    <property type="entry name" value="SMI1/KNR4-like"/>
    <property type="match status" value="1"/>
</dbReference>
<proteinExistence type="predicted"/>